<dbReference type="KEGG" id="aqu:105315581"/>
<dbReference type="PANTHER" id="PTHR47331:SF1">
    <property type="entry name" value="GAG-LIKE PROTEIN"/>
    <property type="match status" value="1"/>
</dbReference>
<evidence type="ECO:0000313" key="1">
    <source>
        <dbReference type="EnsemblMetazoa" id="XP_011408585.1"/>
    </source>
</evidence>
<protein>
    <recommendedName>
        <fullName evidence="3">Reverse transcriptase domain-containing protein</fullName>
    </recommendedName>
</protein>
<reference evidence="1" key="2">
    <citation type="submission" date="2024-06" db="UniProtKB">
        <authorList>
            <consortium name="EnsemblMetazoa"/>
        </authorList>
    </citation>
    <scope>IDENTIFICATION</scope>
</reference>
<dbReference type="PANTHER" id="PTHR47331">
    <property type="entry name" value="PHD-TYPE DOMAIN-CONTAINING PROTEIN"/>
    <property type="match status" value="1"/>
</dbReference>
<keyword evidence="2" id="KW-1185">Reference proteome</keyword>
<dbReference type="Proteomes" id="UP000007879">
    <property type="component" value="Unassembled WGS sequence"/>
</dbReference>
<sequence length="246" mass="28172">MTFDIEFESAAEKGAFSHHLEDFQSLLFKNKLDSFGWILSGPVIRKGVEPHTTLVTHVLRADGICSARSLDKELHSFWNIESMGIVESEDIVQNQFHDNVSFENGRYTVSLPWKESGLSLPDNYQISLRRLKSLYKRLKRSPELLEKYDSIIREQLALGIIEPADESSTFSRIHYLPHHAVVRQDKSTTKLRIVYDASAKEDGPSLNDCLYTGPPLHKKIFDLLLRFRTQPVALIADIEKAFLMIK</sequence>
<evidence type="ECO:0000313" key="2">
    <source>
        <dbReference type="Proteomes" id="UP000007879"/>
    </source>
</evidence>
<dbReference type="EnsemblMetazoa" id="XM_011410283.1">
    <property type="protein sequence ID" value="XP_011408585.1"/>
    <property type="gene ID" value="LOC105315581"/>
</dbReference>
<organism evidence="1 2">
    <name type="scientific">Amphimedon queenslandica</name>
    <name type="common">Sponge</name>
    <dbReference type="NCBI Taxonomy" id="400682"/>
    <lineage>
        <taxon>Eukaryota</taxon>
        <taxon>Metazoa</taxon>
        <taxon>Porifera</taxon>
        <taxon>Demospongiae</taxon>
        <taxon>Heteroscleromorpha</taxon>
        <taxon>Haplosclerida</taxon>
        <taxon>Niphatidae</taxon>
        <taxon>Amphimedon</taxon>
    </lineage>
</organism>
<dbReference type="InterPro" id="IPR043502">
    <property type="entry name" value="DNA/RNA_pol_sf"/>
</dbReference>
<evidence type="ECO:0008006" key="3">
    <source>
        <dbReference type="Google" id="ProtNLM"/>
    </source>
</evidence>
<dbReference type="RefSeq" id="XP_011408585.1">
    <property type="nucleotide sequence ID" value="XM_011410283.1"/>
</dbReference>
<name>A0AAN0IRY8_AMPQE</name>
<proteinExistence type="predicted"/>
<dbReference type="GeneID" id="105315581"/>
<dbReference type="AlphaFoldDB" id="A0AAN0IRY8"/>
<dbReference type="SUPFAM" id="SSF56672">
    <property type="entry name" value="DNA/RNA polymerases"/>
    <property type="match status" value="1"/>
</dbReference>
<accession>A0AAN0IRY8</accession>
<reference evidence="2" key="1">
    <citation type="journal article" date="2010" name="Nature">
        <title>The Amphimedon queenslandica genome and the evolution of animal complexity.</title>
        <authorList>
            <person name="Srivastava M."/>
            <person name="Simakov O."/>
            <person name="Chapman J."/>
            <person name="Fahey B."/>
            <person name="Gauthier M.E."/>
            <person name="Mitros T."/>
            <person name="Richards G.S."/>
            <person name="Conaco C."/>
            <person name="Dacre M."/>
            <person name="Hellsten U."/>
            <person name="Larroux C."/>
            <person name="Putnam N.H."/>
            <person name="Stanke M."/>
            <person name="Adamska M."/>
            <person name="Darling A."/>
            <person name="Degnan S.M."/>
            <person name="Oakley T.H."/>
            <person name="Plachetzki D.C."/>
            <person name="Zhai Y."/>
            <person name="Adamski M."/>
            <person name="Calcino A."/>
            <person name="Cummins S.F."/>
            <person name="Goodstein D.M."/>
            <person name="Harris C."/>
            <person name="Jackson D.J."/>
            <person name="Leys S.P."/>
            <person name="Shu S."/>
            <person name="Woodcroft B.J."/>
            <person name="Vervoort M."/>
            <person name="Kosik K.S."/>
            <person name="Manning G."/>
            <person name="Degnan B.M."/>
            <person name="Rokhsar D.S."/>
        </authorList>
    </citation>
    <scope>NUCLEOTIDE SEQUENCE [LARGE SCALE GENOMIC DNA]</scope>
</reference>